<dbReference type="PROSITE" id="PS00012">
    <property type="entry name" value="PHOSPHOPANTETHEINE"/>
    <property type="match status" value="3"/>
</dbReference>
<accession>A0A9W6NKT5</accession>
<feature type="compositionally biased region" description="Low complexity" evidence="7">
    <location>
        <begin position="1019"/>
        <end position="1033"/>
    </location>
</feature>
<organism evidence="9 10">
    <name type="scientific">Dactylosporangium matsuzakiense</name>
    <dbReference type="NCBI Taxonomy" id="53360"/>
    <lineage>
        <taxon>Bacteria</taxon>
        <taxon>Bacillati</taxon>
        <taxon>Actinomycetota</taxon>
        <taxon>Actinomycetes</taxon>
        <taxon>Micromonosporales</taxon>
        <taxon>Micromonosporaceae</taxon>
        <taxon>Dactylosporangium</taxon>
    </lineage>
</organism>
<dbReference type="InterPro" id="IPR006162">
    <property type="entry name" value="Ppantetheine_attach_site"/>
</dbReference>
<evidence type="ECO:0000256" key="5">
    <source>
        <dbReference type="ARBA" id="ARBA00022737"/>
    </source>
</evidence>
<feature type="region of interest" description="Disordered" evidence="7">
    <location>
        <begin position="1019"/>
        <end position="1038"/>
    </location>
</feature>
<dbReference type="NCBIfam" id="TIGR01733">
    <property type="entry name" value="AA-adenyl-dom"/>
    <property type="match status" value="3"/>
</dbReference>
<dbReference type="Pfam" id="PF00550">
    <property type="entry name" value="PP-binding"/>
    <property type="match status" value="3"/>
</dbReference>
<dbReference type="Pfam" id="PF00501">
    <property type="entry name" value="AMP-binding"/>
    <property type="match status" value="3"/>
</dbReference>
<dbReference type="InterPro" id="IPR010060">
    <property type="entry name" value="NRPS_synth"/>
</dbReference>
<dbReference type="InterPro" id="IPR020806">
    <property type="entry name" value="PKS_PP-bd"/>
</dbReference>
<dbReference type="Pfam" id="PF13193">
    <property type="entry name" value="AMP-binding_C"/>
    <property type="match status" value="3"/>
</dbReference>
<dbReference type="Gene3D" id="3.40.50.12780">
    <property type="entry name" value="N-terminal domain of ligase-like"/>
    <property type="match status" value="2"/>
</dbReference>
<comment type="cofactor">
    <cofactor evidence="1">
        <name>pantetheine 4'-phosphate</name>
        <dbReference type="ChEBI" id="CHEBI:47942"/>
    </cofactor>
</comment>
<dbReference type="FunFam" id="3.30.300.30:FF:000010">
    <property type="entry name" value="Enterobactin synthetase component F"/>
    <property type="match status" value="1"/>
</dbReference>
<dbReference type="FunFam" id="1.10.1200.10:FF:000005">
    <property type="entry name" value="Nonribosomal peptide synthetase 1"/>
    <property type="match status" value="2"/>
</dbReference>
<dbReference type="PANTHER" id="PTHR45527:SF1">
    <property type="entry name" value="FATTY ACID SYNTHASE"/>
    <property type="match status" value="1"/>
</dbReference>
<dbReference type="Gene3D" id="2.30.38.10">
    <property type="entry name" value="Luciferase, Domain 3"/>
    <property type="match status" value="1"/>
</dbReference>
<keyword evidence="4" id="KW-0597">Phosphoprotein</keyword>
<dbReference type="PROSITE" id="PS00455">
    <property type="entry name" value="AMP_BINDING"/>
    <property type="match status" value="2"/>
</dbReference>
<dbReference type="FunFam" id="3.40.50.12780:FF:000012">
    <property type="entry name" value="Non-ribosomal peptide synthetase"/>
    <property type="match status" value="1"/>
</dbReference>
<keyword evidence="6" id="KW-0045">Antibiotic biosynthesis</keyword>
<dbReference type="Gene3D" id="3.30.559.30">
    <property type="entry name" value="Nonribosomal peptide synthetase, condensation domain"/>
    <property type="match status" value="4"/>
</dbReference>
<dbReference type="Gene3D" id="1.10.1200.10">
    <property type="entry name" value="ACP-like"/>
    <property type="match status" value="2"/>
</dbReference>
<evidence type="ECO:0000313" key="10">
    <source>
        <dbReference type="Proteomes" id="UP001143480"/>
    </source>
</evidence>
<evidence type="ECO:0000259" key="8">
    <source>
        <dbReference type="PROSITE" id="PS50075"/>
    </source>
</evidence>
<dbReference type="InterPro" id="IPR000873">
    <property type="entry name" value="AMP-dep_synth/lig_dom"/>
</dbReference>
<dbReference type="EMBL" id="BSFP01000009">
    <property type="protein sequence ID" value="GLL00629.1"/>
    <property type="molecule type" value="Genomic_DNA"/>
</dbReference>
<dbReference type="InterPro" id="IPR009081">
    <property type="entry name" value="PP-bd_ACP"/>
</dbReference>
<evidence type="ECO:0000256" key="7">
    <source>
        <dbReference type="SAM" id="MobiDB-lite"/>
    </source>
</evidence>
<dbReference type="CDD" id="cd19540">
    <property type="entry name" value="LCL_NRPS-like"/>
    <property type="match status" value="1"/>
</dbReference>
<dbReference type="FunFam" id="2.30.38.10:FF:000001">
    <property type="entry name" value="Non-ribosomal peptide synthetase PvdI"/>
    <property type="match status" value="1"/>
</dbReference>
<dbReference type="SUPFAM" id="SSF53474">
    <property type="entry name" value="alpha/beta-Hydrolases"/>
    <property type="match status" value="1"/>
</dbReference>
<keyword evidence="3" id="KW-0596">Phosphopantetheine</keyword>
<protein>
    <recommendedName>
        <fullName evidence="8">Carrier domain-containing protein</fullName>
    </recommendedName>
</protein>
<dbReference type="GO" id="GO:0017000">
    <property type="term" value="P:antibiotic biosynthetic process"/>
    <property type="evidence" value="ECO:0007669"/>
    <property type="project" value="UniProtKB-KW"/>
</dbReference>
<dbReference type="CDD" id="cd05930">
    <property type="entry name" value="A_NRPS"/>
    <property type="match status" value="2"/>
</dbReference>
<dbReference type="InterPro" id="IPR010071">
    <property type="entry name" value="AA_adenyl_dom"/>
</dbReference>
<keyword evidence="5" id="KW-0677">Repeat</keyword>
<dbReference type="FunFam" id="3.40.50.980:FF:000001">
    <property type="entry name" value="Non-ribosomal peptide synthetase"/>
    <property type="match status" value="1"/>
</dbReference>
<dbReference type="Gene3D" id="3.40.50.1820">
    <property type="entry name" value="alpha/beta hydrolase"/>
    <property type="match status" value="1"/>
</dbReference>
<dbReference type="RefSeq" id="WP_261959996.1">
    <property type="nucleotide sequence ID" value="NZ_BAAAXA010000001.1"/>
</dbReference>
<dbReference type="InterPro" id="IPR020802">
    <property type="entry name" value="TesA-like"/>
</dbReference>
<dbReference type="GO" id="GO:0031177">
    <property type="term" value="F:phosphopantetheine binding"/>
    <property type="evidence" value="ECO:0007669"/>
    <property type="project" value="InterPro"/>
</dbReference>
<dbReference type="NCBIfam" id="TIGR01720">
    <property type="entry name" value="NRPS-para261"/>
    <property type="match status" value="1"/>
</dbReference>
<dbReference type="InterPro" id="IPR025110">
    <property type="entry name" value="AMP-bd_C"/>
</dbReference>
<keyword evidence="10" id="KW-1185">Reference proteome</keyword>
<evidence type="ECO:0000313" key="9">
    <source>
        <dbReference type="EMBL" id="GLL00629.1"/>
    </source>
</evidence>
<dbReference type="SUPFAM" id="SSF56801">
    <property type="entry name" value="Acetyl-CoA synthetase-like"/>
    <property type="match status" value="3"/>
</dbReference>
<feature type="domain" description="Carrier" evidence="8">
    <location>
        <begin position="2455"/>
        <end position="2530"/>
    </location>
</feature>
<dbReference type="CDD" id="cd19543">
    <property type="entry name" value="DCL_NRPS"/>
    <property type="match status" value="1"/>
</dbReference>
<evidence type="ECO:0000256" key="1">
    <source>
        <dbReference type="ARBA" id="ARBA00001957"/>
    </source>
</evidence>
<dbReference type="InterPro" id="IPR020845">
    <property type="entry name" value="AMP-binding_CS"/>
</dbReference>
<dbReference type="SMART" id="SM00824">
    <property type="entry name" value="PKS_TE"/>
    <property type="match status" value="1"/>
</dbReference>
<sequence>MSAHVTDRLALSAGQADIWFDEQASGGSRAYNTAGYLEIRGPLDHAAFTAAAARLAEEAECMRTRFVSGADGLPAQVVEPLERLPLAAVDFSGAADPDAAAAGWMRADLDRPFGVDEFPLFRLGLLRVGPERSLFYMCIHHLLCDGFSQTVFWRRLGELYAGVTAGTLPPLRSLVEAEATYAASNQAERDERYWRGRFPVTPELTTLAAAGRTPGDRFTRSTVVVGPDTVTALKDAAAAAGTTLPTVLFAAAAAYTQRLTGRADALLTVPLTARVGSQMRAVPGMVANTAPLHVCVTPTTTRGELVTAASRELAKLLRHQRLRVSAIRRHMGLASDDRRPFGPLVNVLPQQTELTFGQCSVVVHNLSTGLVDDFELTIVDAPGGGLELHASGNAGLYDADEVAAHARRLATYLGRFGALDAALPLWRLDVTDEAETAALAGPPASDLFDLVERVRAHATARPDALAVDTLTYAGLVGRASALSRRLPDSGIVALLADPGPGYVTAILGILGAGAAYLPLDVAAPKARLATLLRESGVRLIVADAAHQGLAAELAAGGLELVVSDAAQDPADGLAPARGDGADLAYALFTSGSTGVPKAALVHRDAMANHLLAKVEDLGLGPADTVVHNAPVTFDISIWQMLAALVAGGRTLVVDRPTAMDPDALFATAGVTILEVVPSLLRAALDAWDATDAGPALPGLRRLLVTGEPLPVDLCRRWAARYPHIPLVNAYGPTECADDVTHGFIPAGRPLAPGHAPIGRAVRGTRLYVLGDELRPVPPGVPGELYVGGTAVGSGYLHKPGLTATTFTADPFAADGSRMYRTGDLVVLGPDGELTYLQRRDHQVKIRGQRIELGEVEAHLRALPVVKDAVAVALTSATGHQQLVAYVVATAGDELDAEAVRAGLARVLPEAMVPSAVVVLDALPLSAHGKVDRKRLPAPSAVAAAAPATAADGPVRTIVDVFAQVLNLPAVKADDDFFALGGDSISSIQVVSRARAAGLAVSVRDVFAAKTPRSLAALAAPSGGAATAPAGGSAEDATGELDLPPIAHQLREDLPELDDRLRRFSQHVILGVPAAIRPDDLAAALQAVIDHHDALRLKLAVPVPGVWAPSIPEPGELRAADLLRVADSDDAEAELEAARARLRPEDGVVVQAVLLPRRLLLVVHHLAIDGVSWRILLPDLRAAWEATIAGHPVALPPAGTSYRHWARDLTARARSAETLAELAAWTRLAQSGPRAELGARAPDPAEDVYATARHLRLRLPAEEAGPLLAAVPQAFSADVSDILLGALAVALGRHRTGGVLVELEGHGRQGDLDLSRTVGWFTSAFPARIEAGSGDPADPEWVGGAVKRVKEQLRQVPGDGSGYGLLRHLNPQTQAILTKAGVPRVGFNYLGRFTAGAAGAAWSPEGDGVVGLGTHPQMPLRYCLELAAVAEDGPDGPVLVAEWVWPDGVLTTAEAGAIAEDWRRALRTLATTPPERLGGATPSDFPLVDAAQHEIEEWERRDGRLQDVLPLSALQRGLLFQADPTLQDSYTLQAVVDVEGDLHVVALRRAAEALLRRHPTLRATFRQRVEGEPVQVIPRAAVLPWTEVDLTGRPEAERRAELDRRTDADWAERFDVTQAPLLRFTVYRWGERHWRLVWTLHHILLDGWSMPVFAQELFQLYGRGGDPSALPPAPAHRPYFEWLKRQDTDRARSWWKAELAGVDGATRMVAAAAATTAEPAARTVPSVLTADVPAWLSTELADWARRHGVTLSTVMQGCWAVLLGRLTGRRDVVFGTVHSGRPSELPGVERMLGAFLTSLPLRVGLDPAQPLGELLAGLQRKQFELTEHLHLPLAEVQALGGGELFDTVLSYHNYPAADVQALQGLVPDLRVHSGTARVVAEYPFALSVYPGEEIRLEAQFRADRLDEATVNALLERFTGLLRAVAERPGTPLGRLDVLTADERRALLSDWNGAVSERPAETALAMLERWAARTPAAVAVVHGDAELTYGELDERAGRLAALLADHGAAPGALVGLAMPRSIAMLVGMFAVMKTGAAFVPIDLGYPPDRIEYMLADSQPAVVVTPSAQAVRLPGAHAILALDDPTADGLPVAAARPRRSVNLDDTAYIIYTSGSTGRPKGVVVGHRELAAMVGSLHRVFGVDAHTCMLQMASYSFDASIWEICMPLTAGGRLVIADEEARGPGQPLLDVLDRRGVNLSALPPALLAALPAGSTLPPDLLVVVSGEACPPEVVTRWAPSNRMINGYGPTETVLAATTFGPLVPGGRPPIGRPTTAHRVYVLDANLRPVPVGAIGELYVGGNLASHYLNQPAVTAARFVADPFGGPGERLYRTGDLVRWLPSGQLDYVGRADDQVQLRGYRIELGEVETAMMRIPGVAQAVATVKEDGAGKRLVGYVVLDPPRPVLPEGFRERLAEALPEYMVPGAVAVLETMPVTAHGKVDRAALPDAGAAVRTGGRTALNPIESILAEIFADVLDLPKVRANDDFFELGGHSLLVTRVVSRARSALGVELPIRALFEARTVAALADRVTRADSARLPLAAADPRPQRLPLSFAQQRLWFLHHLAEGNSDMYNVPFALRLTGPLRPDALRVALHDVVNRHESLRTVFPDAEGDPVQRVLDPVDARPPWREAKVDPAGLRAAMAEEAMHPFDITTAIPVRATLWTLGPDEHVLQLVLHHIAFDGWSLAPLARDLLDAYRDRSAGRAPAGAALPVQYGDYTLWQRSVLGSTDDPGSVLAGQLEYWREALRGLPDELALPTDFPRPLVAGEGGSEVEFAVDPDLYAELVRLARDCGGTVFMVFQAAVAALLTSLGAGTDIPLGSPIAGRTDEALHDLVGFFANTLVLRTDTSGEPTFRELVGRARDRGLAAYTHQDLPFELLVEALNPPRSLARHPLFQVMVVLQNEEDGPEPVAGLKAALEPVWSPKAKFDLTFQLDEHSTGGRAQIRGVLEYSTELFREPTARRIADGMLRLLRAAVADPDAPIDRLTAPTGDELSELLALGTGPSDAAAFEDVVATVRTVAAATPDAVAVLDDDGPCTYAELAGRASHLSGRLAGARLVAVLAEPGAGYVTAVLGALGAGAAYLPLDVQSPDARIAGLLADSGADVVVADLANRELAERLAGSVVLLDGQADPVLGPIHGGPDDLAYVIYTSGSTGKPKGAMVHRRGMVNHLRAKVADLELTAADTVVHNAPVTFDVSVWQMLSPLLVGGTVRAVSRATAADPDALFATNAEILEVVPSLLRAALDGEVAPATPPRILLATGEALPPDLARRWLERFPSTPLVNAYGPTECSDDVTHAVLTTVGDIGAVRVPIGRPIRNTRLYVLDERLRPRPIGVPGELYVGGAGVGRGYLGDPGRTAVTFTADPFCGVAGQRMYRTGDRVVLRPDGDLEFLGRADDQVKIRGQRIELGEVEVALRRLPGVLDAAAAVQQQRLVGFVVAPDGPDPAEVRRLLALALPDAMVPSAVVALDALPLSANGKVDRKALPRPDLEATTGRAPRTPAENLLCGILAEILGVNRAAIGVDDNFFALGGDSISSIRVVNRARQAGLTLTVADIFLHQTVEELAAALGEAGNVAASRAAMEQVFEDVRSAGGSDPFDVMLTLQPGADLPPLFCLHSGVGFSLPYVGLVGHLGPDRPVYGIQAPAICELAPAPESVGAIADDYIERIRKICPDGPYHLLGWSFGGVLVHEMAARLEAAGLPVGVVANLDAYPPQPDDPDGDEMAMLGWVLGLVGRAQTGGQPLTRELVVEILSEAGGPLAGLGEARILAMIETVRTHAELTKVYSPGRYSGTMQLFMATEGLTDETVAARIAQWQALVGTVDATLMPLGHDDLMDPGPLQTIGTAVAAAMRGTEGEEAP</sequence>
<dbReference type="GO" id="GO:0044550">
    <property type="term" value="P:secondary metabolite biosynthetic process"/>
    <property type="evidence" value="ECO:0007669"/>
    <property type="project" value="UniProtKB-ARBA"/>
</dbReference>
<dbReference type="Gene3D" id="3.30.300.30">
    <property type="match status" value="3"/>
</dbReference>
<dbReference type="Proteomes" id="UP001143480">
    <property type="component" value="Unassembled WGS sequence"/>
</dbReference>
<dbReference type="InterPro" id="IPR029058">
    <property type="entry name" value="AB_hydrolase_fold"/>
</dbReference>
<proteinExistence type="inferred from homology"/>
<dbReference type="GO" id="GO:0005829">
    <property type="term" value="C:cytosol"/>
    <property type="evidence" value="ECO:0007669"/>
    <property type="project" value="TreeGrafter"/>
</dbReference>
<dbReference type="Pfam" id="PF00975">
    <property type="entry name" value="Thioesterase"/>
    <property type="match status" value="1"/>
</dbReference>
<dbReference type="GO" id="GO:0043041">
    <property type="term" value="P:amino acid activation for nonribosomal peptide biosynthetic process"/>
    <property type="evidence" value="ECO:0007669"/>
    <property type="project" value="TreeGrafter"/>
</dbReference>
<dbReference type="InterPro" id="IPR036736">
    <property type="entry name" value="ACP-like_sf"/>
</dbReference>
<gene>
    <name evidence="9" type="ORF">GCM10017581_023700</name>
</gene>
<dbReference type="InterPro" id="IPR042099">
    <property type="entry name" value="ANL_N_sf"/>
</dbReference>
<name>A0A9W6NKT5_9ACTN</name>
<dbReference type="GO" id="GO:0003824">
    <property type="term" value="F:catalytic activity"/>
    <property type="evidence" value="ECO:0007669"/>
    <property type="project" value="InterPro"/>
</dbReference>
<dbReference type="SMART" id="SM00823">
    <property type="entry name" value="PKS_PP"/>
    <property type="match status" value="3"/>
</dbReference>
<feature type="domain" description="Carrier" evidence="8">
    <location>
        <begin position="3497"/>
        <end position="3570"/>
    </location>
</feature>
<evidence type="ECO:0000256" key="2">
    <source>
        <dbReference type="ARBA" id="ARBA00006432"/>
    </source>
</evidence>
<dbReference type="Gene3D" id="3.40.50.980">
    <property type="match status" value="2"/>
</dbReference>
<dbReference type="PANTHER" id="PTHR45527">
    <property type="entry name" value="NONRIBOSOMAL PEPTIDE SYNTHETASE"/>
    <property type="match status" value="1"/>
</dbReference>
<reference evidence="9" key="1">
    <citation type="journal article" date="2014" name="Int. J. Syst. Evol. Microbiol.">
        <title>Complete genome sequence of Corynebacterium casei LMG S-19264T (=DSM 44701T), isolated from a smear-ripened cheese.</title>
        <authorList>
            <consortium name="US DOE Joint Genome Institute (JGI-PGF)"/>
            <person name="Walter F."/>
            <person name="Albersmeier A."/>
            <person name="Kalinowski J."/>
            <person name="Ruckert C."/>
        </authorList>
    </citation>
    <scope>NUCLEOTIDE SEQUENCE</scope>
    <source>
        <strain evidence="9">VKM Ac-1321</strain>
    </source>
</reference>
<comment type="caution">
    <text evidence="9">The sequence shown here is derived from an EMBL/GenBank/DDBJ whole genome shotgun (WGS) entry which is preliminary data.</text>
</comment>
<dbReference type="SUPFAM" id="SSF52777">
    <property type="entry name" value="CoA-dependent acyltransferases"/>
    <property type="match status" value="8"/>
</dbReference>
<dbReference type="InterPro" id="IPR045851">
    <property type="entry name" value="AMP-bd_C_sf"/>
</dbReference>
<dbReference type="PROSITE" id="PS50075">
    <property type="entry name" value="CARRIER"/>
    <property type="match status" value="3"/>
</dbReference>
<dbReference type="GO" id="GO:0008610">
    <property type="term" value="P:lipid biosynthetic process"/>
    <property type="evidence" value="ECO:0007669"/>
    <property type="project" value="UniProtKB-ARBA"/>
</dbReference>
<dbReference type="NCBIfam" id="NF003417">
    <property type="entry name" value="PRK04813.1"/>
    <property type="match status" value="3"/>
</dbReference>
<dbReference type="SMART" id="SM01294">
    <property type="entry name" value="PKS_PP_betabranch"/>
    <property type="match status" value="1"/>
</dbReference>
<evidence type="ECO:0000256" key="3">
    <source>
        <dbReference type="ARBA" id="ARBA00022450"/>
    </source>
</evidence>
<evidence type="ECO:0000256" key="6">
    <source>
        <dbReference type="ARBA" id="ARBA00023194"/>
    </source>
</evidence>
<dbReference type="Gene3D" id="3.30.559.10">
    <property type="entry name" value="Chloramphenicol acetyltransferase-like domain"/>
    <property type="match status" value="4"/>
</dbReference>
<reference evidence="9" key="2">
    <citation type="submission" date="2023-01" db="EMBL/GenBank/DDBJ databases">
        <authorList>
            <person name="Sun Q."/>
            <person name="Evtushenko L."/>
        </authorList>
    </citation>
    <scope>NUCLEOTIDE SEQUENCE</scope>
    <source>
        <strain evidence="9">VKM Ac-1321</strain>
    </source>
</reference>
<dbReference type="Pfam" id="PF00668">
    <property type="entry name" value="Condensation"/>
    <property type="match status" value="4"/>
</dbReference>
<feature type="domain" description="Carrier" evidence="8">
    <location>
        <begin position="948"/>
        <end position="1022"/>
    </location>
</feature>
<dbReference type="InterPro" id="IPR001031">
    <property type="entry name" value="Thioesterase"/>
</dbReference>
<dbReference type="InterPro" id="IPR001242">
    <property type="entry name" value="Condensation_dom"/>
</dbReference>
<dbReference type="InterPro" id="IPR023213">
    <property type="entry name" value="CAT-like_dom_sf"/>
</dbReference>
<comment type="similarity">
    <text evidence="2">Belongs to the ATP-dependent AMP-binding enzyme family.</text>
</comment>
<dbReference type="SUPFAM" id="SSF47336">
    <property type="entry name" value="ACP-like"/>
    <property type="match status" value="3"/>
</dbReference>
<evidence type="ECO:0000256" key="4">
    <source>
        <dbReference type="ARBA" id="ARBA00022553"/>
    </source>
</evidence>